<gene>
    <name evidence="1" type="ORF">SIL87_02450</name>
</gene>
<sequence length="98" mass="11401">MEAELLFRKREGLSETAFIEMVIWWVPAPVRGSAHSFKYRLALVSEDICVLRYDNEAGKSDHKHVGKREMTYHFIDLATLQADFWKDVATWRAGQCEP</sequence>
<accession>A0AAW9DM23</accession>
<proteinExistence type="predicted"/>
<dbReference type="InterPro" id="IPR045397">
    <property type="entry name" value="TumE-like"/>
</dbReference>
<dbReference type="RefSeq" id="WP_319612673.1">
    <property type="nucleotide sequence ID" value="NZ_JAWXYB010000013.1"/>
</dbReference>
<protein>
    <submittedName>
        <fullName evidence="1">DUF6516 family protein</fullName>
    </submittedName>
</protein>
<name>A0AAW9DM23_ACIAO</name>
<dbReference type="Proteomes" id="UP001279553">
    <property type="component" value="Unassembled WGS sequence"/>
</dbReference>
<dbReference type="EMBL" id="JAWXYB010000013">
    <property type="protein sequence ID" value="MDX5929627.1"/>
    <property type="molecule type" value="Genomic_DNA"/>
</dbReference>
<keyword evidence="2" id="KW-1185">Reference proteome</keyword>
<reference evidence="1 2" key="1">
    <citation type="submission" date="2023-11" db="EMBL/GenBank/DDBJ databases">
        <title>MicrobeMod: A computational toolkit for identifying prokaryotic methylation and restriction-modification with nanopore sequencing.</title>
        <authorList>
            <person name="Crits-Christoph A."/>
            <person name="Kang S.C."/>
            <person name="Lee H."/>
            <person name="Ostrov N."/>
        </authorList>
    </citation>
    <scope>NUCLEOTIDE SEQUENCE [LARGE SCALE GENOMIC DNA]</scope>
    <source>
        <strain evidence="1 2">DSMZ 700</strain>
    </source>
</reference>
<evidence type="ECO:0000313" key="2">
    <source>
        <dbReference type="Proteomes" id="UP001279553"/>
    </source>
</evidence>
<comment type="caution">
    <text evidence="1">The sequence shown here is derived from an EMBL/GenBank/DDBJ whole genome shotgun (WGS) entry which is preliminary data.</text>
</comment>
<evidence type="ECO:0000313" key="1">
    <source>
        <dbReference type="EMBL" id="MDX5929627.1"/>
    </source>
</evidence>
<organism evidence="1 2">
    <name type="scientific">Acidiphilium acidophilum</name>
    <name type="common">Thiobacillus acidophilus</name>
    <dbReference type="NCBI Taxonomy" id="76588"/>
    <lineage>
        <taxon>Bacteria</taxon>
        <taxon>Pseudomonadati</taxon>
        <taxon>Pseudomonadota</taxon>
        <taxon>Alphaproteobacteria</taxon>
        <taxon>Acetobacterales</taxon>
        <taxon>Acidocellaceae</taxon>
        <taxon>Acidiphilium</taxon>
    </lineage>
</organism>
<dbReference type="AlphaFoldDB" id="A0AAW9DM23"/>
<dbReference type="Pfam" id="PF20126">
    <property type="entry name" value="TumE"/>
    <property type="match status" value="1"/>
</dbReference>